<dbReference type="Proteomes" id="UP000286701">
    <property type="component" value="Unassembled WGS sequence"/>
</dbReference>
<evidence type="ECO:0000313" key="2">
    <source>
        <dbReference type="Proteomes" id="UP000286701"/>
    </source>
</evidence>
<reference evidence="1 2" key="1">
    <citation type="submission" date="2019-01" db="EMBL/GenBank/DDBJ databases">
        <title>Mucilaginibacter antarcticum sp. nov., isolated from antarctic soil.</title>
        <authorList>
            <person name="Yan Y.-Q."/>
            <person name="Du Z.-J."/>
        </authorList>
    </citation>
    <scope>NUCLEOTIDE SEQUENCE [LARGE SCALE GENOMIC DNA]</scope>
    <source>
        <strain evidence="1 2">F01003</strain>
    </source>
</reference>
<proteinExistence type="predicted"/>
<keyword evidence="2" id="KW-1185">Reference proteome</keyword>
<dbReference type="AlphaFoldDB" id="A0A444MLA3"/>
<dbReference type="RefSeq" id="WP_128534753.1">
    <property type="nucleotide sequence ID" value="NZ_SBIW01000007.1"/>
</dbReference>
<dbReference type="EMBL" id="SBIW01000007">
    <property type="protein sequence ID" value="RWY50023.1"/>
    <property type="molecule type" value="Genomic_DNA"/>
</dbReference>
<protein>
    <submittedName>
        <fullName evidence="1">Uncharacterized protein</fullName>
    </submittedName>
</protein>
<evidence type="ECO:0000313" key="1">
    <source>
        <dbReference type="EMBL" id="RWY50023.1"/>
    </source>
</evidence>
<sequence length="99" mass="11270">MTFEEAKALKFQHEDLLYYLLNGALITNIEIIPIPIGEKSLQEYAALLGRHPTHMPPMCRSPYGLFVFFDLNDSLSRGVPVQVMAIEYLLPLLPPRNEV</sequence>
<gene>
    <name evidence="1" type="ORF">EPL05_14770</name>
</gene>
<accession>A0A444MLA3</accession>
<comment type="caution">
    <text evidence="1">The sequence shown here is derived from an EMBL/GenBank/DDBJ whole genome shotgun (WGS) entry which is preliminary data.</text>
</comment>
<name>A0A444MLA3_9SPHI</name>
<organism evidence="1 2">
    <name type="scientific">Mucilaginibacter gilvus</name>
    <dbReference type="NCBI Taxonomy" id="2305909"/>
    <lineage>
        <taxon>Bacteria</taxon>
        <taxon>Pseudomonadati</taxon>
        <taxon>Bacteroidota</taxon>
        <taxon>Sphingobacteriia</taxon>
        <taxon>Sphingobacteriales</taxon>
        <taxon>Sphingobacteriaceae</taxon>
        <taxon>Mucilaginibacter</taxon>
    </lineage>
</organism>